<protein>
    <recommendedName>
        <fullName evidence="11">Valine--tRNA ligase</fullName>
        <ecNumber evidence="11">6.1.1.9</ecNumber>
    </recommendedName>
    <alternativeName>
        <fullName evidence="11">Valyl-tRNA synthetase</fullName>
        <shortName evidence="11">ValRS</shortName>
    </alternativeName>
</protein>
<dbReference type="InterPro" id="IPR002303">
    <property type="entry name" value="Valyl-tRNA_ligase"/>
</dbReference>
<dbReference type="GO" id="GO:0006438">
    <property type="term" value="P:valyl-tRNA aminoacylation"/>
    <property type="evidence" value="ECO:0007669"/>
    <property type="project" value="UniProtKB-UniRule"/>
</dbReference>
<accession>A0A150IQ30</accession>
<dbReference type="EMBL" id="LNJC01000022">
    <property type="protein sequence ID" value="KYC49964.1"/>
    <property type="molecule type" value="Genomic_DNA"/>
</dbReference>
<name>A0A150IZ77_9EURY</name>
<dbReference type="InterPro" id="IPR033705">
    <property type="entry name" value="Anticodon_Ia_Val"/>
</dbReference>
<evidence type="ECO:0000259" key="12">
    <source>
        <dbReference type="Pfam" id="PF00133"/>
    </source>
</evidence>
<dbReference type="Proteomes" id="UP000092403">
    <property type="component" value="Unassembled WGS sequence"/>
</dbReference>
<dbReference type="EMBL" id="LNGF01000031">
    <property type="protein sequence ID" value="KYC47166.1"/>
    <property type="molecule type" value="Genomic_DNA"/>
</dbReference>
<dbReference type="SUPFAM" id="SSF50677">
    <property type="entry name" value="ValRS/IleRS/LeuRS editing domain"/>
    <property type="match status" value="1"/>
</dbReference>
<dbReference type="Pfam" id="PF00133">
    <property type="entry name" value="tRNA-synt_1"/>
    <property type="match status" value="1"/>
</dbReference>
<dbReference type="CDD" id="cd00817">
    <property type="entry name" value="ValRS_core"/>
    <property type="match status" value="1"/>
</dbReference>
<accession>A0A150IJQ7</accession>
<feature type="binding site" evidence="11">
    <location>
        <position position="531"/>
    </location>
    <ligand>
        <name>ATP</name>
        <dbReference type="ChEBI" id="CHEBI:30616"/>
    </ligand>
</feature>
<gene>
    <name evidence="16" type="primary">ileS_2</name>
    <name evidence="11" type="synonym">valS</name>
    <name evidence="14" type="ORF">APG10_01140</name>
    <name evidence="15" type="ORF">APG11_01374</name>
    <name evidence="16" type="ORF">APG12_01139</name>
</gene>
<comment type="function">
    <text evidence="9 11">Catalyzes the attachment of valine to tRNA(Val). As ValRS can inadvertently accommodate and process structurally similar amino acids such as threonine, to avoid such errors, it has a 'posttransfer' editing activity that hydrolyzes mischarged Thr-tRNA(Val) in a tRNA-dependent manner.</text>
</comment>
<dbReference type="SUPFAM" id="SSF47323">
    <property type="entry name" value="Anticodon-binding domain of a subclass of class I aminoacyl-tRNA synthetases"/>
    <property type="match status" value="1"/>
</dbReference>
<dbReference type="PATRIC" id="fig|1706436.3.peg.1155"/>
<dbReference type="InterPro" id="IPR002300">
    <property type="entry name" value="aa-tRNA-synth_Ia"/>
</dbReference>
<comment type="domain">
    <text evidence="11">ValRS has two distinct active sites: one for aminoacylation and one for editing. The misactivated threonine is translocated from the active site to the editing site.</text>
</comment>
<keyword evidence="7 11" id="KW-0030">Aminoacyl-tRNA synthetase</keyword>
<dbReference type="CDD" id="cd07962">
    <property type="entry name" value="Anticodon_Ia_Val"/>
    <property type="match status" value="1"/>
</dbReference>
<dbReference type="Pfam" id="PF08264">
    <property type="entry name" value="Anticodon_1"/>
    <property type="match status" value="1"/>
</dbReference>
<proteinExistence type="inferred from homology"/>
<reference evidence="17 18" key="1">
    <citation type="journal article" date="2016" name="ISME J.">
        <title>Chasing the elusive Euryarchaeota class WSA2: genomes reveal a uniquely fastidious methyl-reducing methanogen.</title>
        <authorList>
            <person name="Nobu M.K."/>
            <person name="Narihiro T."/>
            <person name="Kuroda K."/>
            <person name="Mei R."/>
            <person name="Liu W.T."/>
        </authorList>
    </citation>
    <scope>NUCLEOTIDE SEQUENCE [LARGE SCALE GENOMIC DNA]</scope>
    <source>
        <strain evidence="14">B03fssc0709_Meth_Bin005</strain>
        <strain evidence="15">B15fssc0709_Meth_Bin003</strain>
        <strain evidence="16">BMIXfssc0709_Meth_Bin006</strain>
    </source>
</reference>
<feature type="domain" description="Methionyl/Valyl/Leucyl/Isoleucyl-tRNA synthetase anticodon-binding" evidence="13">
    <location>
        <begin position="609"/>
        <end position="752"/>
    </location>
</feature>
<evidence type="ECO:0000256" key="6">
    <source>
        <dbReference type="ARBA" id="ARBA00022917"/>
    </source>
</evidence>
<dbReference type="InterPro" id="IPR013155">
    <property type="entry name" value="M/V/L/I-tRNA-synth_anticd-bd"/>
</dbReference>
<dbReference type="Proteomes" id="UP000092401">
    <property type="component" value="Unassembled WGS sequence"/>
</dbReference>
<dbReference type="GO" id="GO:0002161">
    <property type="term" value="F:aminoacyl-tRNA deacylase activity"/>
    <property type="evidence" value="ECO:0007669"/>
    <property type="project" value="InterPro"/>
</dbReference>
<evidence type="ECO:0000313" key="16">
    <source>
        <dbReference type="EMBL" id="KYC49964.1"/>
    </source>
</evidence>
<comment type="subcellular location">
    <subcellularLocation>
        <location evidence="1 11">Cytoplasm</location>
    </subcellularLocation>
</comment>
<evidence type="ECO:0000256" key="2">
    <source>
        <dbReference type="ARBA" id="ARBA00022490"/>
    </source>
</evidence>
<evidence type="ECO:0000256" key="9">
    <source>
        <dbReference type="ARBA" id="ARBA00055630"/>
    </source>
</evidence>
<evidence type="ECO:0000313" key="17">
    <source>
        <dbReference type="Proteomes" id="UP000091929"/>
    </source>
</evidence>
<dbReference type="PRINTS" id="PR00986">
    <property type="entry name" value="TRNASYNTHVAL"/>
</dbReference>
<sequence>MLDKDYDGNKIEKKWQNYWLENEIFKFNPDKEGEVYVLDTPPPFTSGSLHMGHVMDFTWIDFVQRYKRMRGFNVYCPQGFDCHGLPTELKVEHEFKISKDDKEAFIEKCKEWTAYCVDRMRRQMTDIGYFPDWSRMYLTMKPEYIKLIQKTLIDFYHKGYLFREKHPILWCPKCMTALAKAEVGYEEKDGKLYYLKLPIEGEKEHVEIATTRPELMPSCVGVFFNQKDPRYEKFKGKSVVLPLFDRKVPILSDDEVDMSFGTGIVYCCTYGDEQDILWQKKYNLEVINSITEDGKLKAGKDYDGLPVKEARKAIVSELNDLGLLIKEEKIKHRVLLHVERGSCKSPIELLPMEQYFINVRDYKNNLIENGKKINWYPEYMYDRFYDWTDSMDWDWIISRQRVFGTPIPFWKCKDCGELIPAKEEWLPVDPRFDTPKEKCKCGSTSFIGESDVCDCWVDSSATPLAISKYNNDEKFFSKTYPSTIRPQGYEIIRTWLFYTLFRCNLITGKNPWNETLIHGMVAGPDGRKMSKSLGNVIEPDEPLSKYCADALRQWALLASKGEDFPFTWKEIEHGSRFLTKLWNVSRFIEMNIANTNTKDININSLTISDKWILSKLTNLIKLSRKELDDYNFALVLKEIRTFLWREVADNYIEIVKYRLYNNVKKEEAAFTLKTILRNVIGLISPYIPHITEEIYNEIFSDEGVKSIHLTEYPSFEFYDKNAFEKGEILKDITVAIRRYKSDLKMPLNAPIEGAIVYTEKNIEEISEDISKSMNITNLDLKNGKPDIDEKILEVIPRYDIIGPKFGKDVQKVKALLRDNISKIEEVGQINVEGFELNREYIERVEREFFKKGKKVNVIKDKNFIIEIL</sequence>
<evidence type="ECO:0000256" key="7">
    <source>
        <dbReference type="ARBA" id="ARBA00023146"/>
    </source>
</evidence>
<dbReference type="InterPro" id="IPR009080">
    <property type="entry name" value="tRNAsynth_Ia_anticodon-bd"/>
</dbReference>
<dbReference type="EMBL" id="LNGE01000029">
    <property type="protein sequence ID" value="KYC45128.1"/>
    <property type="molecule type" value="Genomic_DNA"/>
</dbReference>
<comment type="caution">
    <text evidence="16">The sequence shown here is derived from an EMBL/GenBank/DDBJ whole genome shotgun (WGS) entry which is preliminary data.</text>
</comment>
<keyword evidence="2 11" id="KW-0963">Cytoplasm</keyword>
<dbReference type="Proteomes" id="UP000091929">
    <property type="component" value="Unassembled WGS sequence"/>
</dbReference>
<dbReference type="EC" id="6.1.1.9" evidence="11"/>
<evidence type="ECO:0000256" key="10">
    <source>
        <dbReference type="ARBA" id="ARBA00061452"/>
    </source>
</evidence>
<keyword evidence="3 11" id="KW-0436">Ligase</keyword>
<dbReference type="PROSITE" id="PS00178">
    <property type="entry name" value="AA_TRNA_LIGASE_I"/>
    <property type="match status" value="1"/>
</dbReference>
<dbReference type="Gene3D" id="1.10.730.10">
    <property type="entry name" value="Isoleucyl-tRNA Synthetase, Domain 1"/>
    <property type="match status" value="1"/>
</dbReference>
<organism evidence="16 19">
    <name type="scientific">Candidatus Methanofastidiosum methylothiophilum</name>
    <dbReference type="NCBI Taxonomy" id="1705564"/>
    <lineage>
        <taxon>Archaea</taxon>
        <taxon>Methanobacteriati</taxon>
        <taxon>Methanobacteriota</taxon>
        <taxon>Stenosarchaea group</taxon>
        <taxon>Candidatus Methanofastidiosia</taxon>
        <taxon>Candidatus Methanofastidiosales</taxon>
        <taxon>Candidatus Methanofastidiosaceae</taxon>
        <taxon>Candidatus Methanofastidiosum</taxon>
    </lineage>
</organism>
<dbReference type="SUPFAM" id="SSF52374">
    <property type="entry name" value="Nucleotidylyl transferase"/>
    <property type="match status" value="1"/>
</dbReference>
<evidence type="ECO:0000313" key="19">
    <source>
        <dbReference type="Proteomes" id="UP000092403"/>
    </source>
</evidence>
<evidence type="ECO:0000259" key="13">
    <source>
        <dbReference type="Pfam" id="PF08264"/>
    </source>
</evidence>
<dbReference type="NCBIfam" id="TIGR00422">
    <property type="entry name" value="valS"/>
    <property type="match status" value="1"/>
</dbReference>
<feature type="domain" description="Aminoacyl-tRNA synthetase class Ia" evidence="12">
    <location>
        <begin position="14"/>
        <end position="564"/>
    </location>
</feature>
<dbReference type="NCBIfam" id="NF009687">
    <property type="entry name" value="PRK13208.1"/>
    <property type="match status" value="1"/>
</dbReference>
<comment type="catalytic activity">
    <reaction evidence="8 11">
        <text>tRNA(Val) + L-valine + ATP = L-valyl-tRNA(Val) + AMP + diphosphate</text>
        <dbReference type="Rhea" id="RHEA:10704"/>
        <dbReference type="Rhea" id="RHEA-COMP:9672"/>
        <dbReference type="Rhea" id="RHEA-COMP:9708"/>
        <dbReference type="ChEBI" id="CHEBI:30616"/>
        <dbReference type="ChEBI" id="CHEBI:33019"/>
        <dbReference type="ChEBI" id="CHEBI:57762"/>
        <dbReference type="ChEBI" id="CHEBI:78442"/>
        <dbReference type="ChEBI" id="CHEBI:78537"/>
        <dbReference type="ChEBI" id="CHEBI:456215"/>
        <dbReference type="EC" id="6.1.1.9"/>
    </reaction>
</comment>
<dbReference type="PANTHER" id="PTHR11946">
    <property type="entry name" value="VALYL-TRNA SYNTHETASES"/>
    <property type="match status" value="1"/>
</dbReference>
<feature type="short sequence motif" description="'HIGH' region" evidence="11">
    <location>
        <begin position="43"/>
        <end position="53"/>
    </location>
</feature>
<evidence type="ECO:0000256" key="5">
    <source>
        <dbReference type="ARBA" id="ARBA00022840"/>
    </source>
</evidence>
<dbReference type="InterPro" id="IPR022874">
    <property type="entry name" value="Valine-tRNA_ligase_type_2"/>
</dbReference>
<evidence type="ECO:0000256" key="1">
    <source>
        <dbReference type="ARBA" id="ARBA00004496"/>
    </source>
</evidence>
<accession>A0A150IZ77</accession>
<evidence type="ECO:0000313" key="18">
    <source>
        <dbReference type="Proteomes" id="UP000092401"/>
    </source>
</evidence>
<keyword evidence="5 11" id="KW-0067">ATP-binding</keyword>
<dbReference type="Gene3D" id="3.40.50.620">
    <property type="entry name" value="HUPs"/>
    <property type="match status" value="2"/>
</dbReference>
<evidence type="ECO:0000256" key="4">
    <source>
        <dbReference type="ARBA" id="ARBA00022741"/>
    </source>
</evidence>
<dbReference type="FunFam" id="3.40.50.620:FF:000192">
    <property type="entry name" value="Valine--tRNA ligase"/>
    <property type="match status" value="1"/>
</dbReference>
<keyword evidence="4 11" id="KW-0547">Nucleotide-binding</keyword>
<dbReference type="HAMAP" id="MF_02005">
    <property type="entry name" value="Val_tRNA_synth_type2"/>
    <property type="match status" value="1"/>
</dbReference>
<dbReference type="AlphaFoldDB" id="A0A150IZ77"/>
<evidence type="ECO:0000313" key="15">
    <source>
        <dbReference type="EMBL" id="KYC47166.1"/>
    </source>
</evidence>
<dbReference type="InterPro" id="IPR001412">
    <property type="entry name" value="aa-tRNA-synth_I_CS"/>
</dbReference>
<evidence type="ECO:0000256" key="8">
    <source>
        <dbReference type="ARBA" id="ARBA00047552"/>
    </source>
</evidence>
<keyword evidence="6 11" id="KW-0648">Protein biosynthesis</keyword>
<dbReference type="GO" id="GO:0005829">
    <property type="term" value="C:cytosol"/>
    <property type="evidence" value="ECO:0007669"/>
    <property type="project" value="TreeGrafter"/>
</dbReference>
<evidence type="ECO:0000313" key="14">
    <source>
        <dbReference type="EMBL" id="KYC45128.1"/>
    </source>
</evidence>
<dbReference type="InterPro" id="IPR009008">
    <property type="entry name" value="Val/Leu/Ile-tRNA-synth_edit"/>
</dbReference>
<comment type="similarity">
    <text evidence="10 11">Belongs to the class-I aminoacyl-tRNA synthetase family. ValS type 2 subfamily.</text>
</comment>
<dbReference type="GO" id="GO:0005524">
    <property type="term" value="F:ATP binding"/>
    <property type="evidence" value="ECO:0007669"/>
    <property type="project" value="UniProtKB-UniRule"/>
</dbReference>
<dbReference type="InterPro" id="IPR014729">
    <property type="entry name" value="Rossmann-like_a/b/a_fold"/>
</dbReference>
<evidence type="ECO:0000256" key="3">
    <source>
        <dbReference type="ARBA" id="ARBA00022598"/>
    </source>
</evidence>
<feature type="short sequence motif" description="'KMSKS' region" evidence="11">
    <location>
        <begin position="528"/>
        <end position="532"/>
    </location>
</feature>
<dbReference type="PATRIC" id="fig|1706437.3.peg.1382"/>
<dbReference type="PANTHER" id="PTHR11946:SF93">
    <property type="entry name" value="VALINE--TRNA LIGASE, CHLOROPLASTIC_MITOCHONDRIAL 2"/>
    <property type="match status" value="1"/>
</dbReference>
<dbReference type="GO" id="GO:0004832">
    <property type="term" value="F:valine-tRNA ligase activity"/>
    <property type="evidence" value="ECO:0007669"/>
    <property type="project" value="UniProtKB-UniRule"/>
</dbReference>
<dbReference type="PATRIC" id="fig|1706438.3.peg.1147"/>
<evidence type="ECO:0000256" key="11">
    <source>
        <dbReference type="HAMAP-Rule" id="MF_02005"/>
    </source>
</evidence>